<dbReference type="GO" id="GO:0005524">
    <property type="term" value="F:ATP binding"/>
    <property type="evidence" value="ECO:0007669"/>
    <property type="project" value="InterPro"/>
</dbReference>
<dbReference type="CDD" id="cd00009">
    <property type="entry name" value="AAA"/>
    <property type="match status" value="1"/>
</dbReference>
<dbReference type="InterPro" id="IPR003593">
    <property type="entry name" value="AAA+_ATPase"/>
</dbReference>
<evidence type="ECO:0000313" key="4">
    <source>
        <dbReference type="Proteomes" id="UP000004116"/>
    </source>
</evidence>
<name>G2GZW9_9ENTR</name>
<feature type="domain" description="AAA+ ATPase" evidence="2">
    <location>
        <begin position="137"/>
        <end position="263"/>
    </location>
</feature>
<dbReference type="Pfam" id="PF01695">
    <property type="entry name" value="IstB_IS21"/>
    <property type="match status" value="1"/>
</dbReference>
<keyword evidence="1" id="KW-0175">Coiled coil</keyword>
<dbReference type="InterPro" id="IPR002611">
    <property type="entry name" value="IstB_ATP-bd"/>
</dbReference>
<organism evidence="3 4">
    <name type="scientific">Candidatus Regiella insecticola 5.15</name>
    <dbReference type="NCBI Taxonomy" id="1005043"/>
    <lineage>
        <taxon>Bacteria</taxon>
        <taxon>Pseudomonadati</taxon>
        <taxon>Pseudomonadota</taxon>
        <taxon>Gammaproteobacteria</taxon>
        <taxon>Enterobacterales</taxon>
        <taxon>Enterobacteriaceae</taxon>
        <taxon>aphid secondary symbionts</taxon>
        <taxon>Candidatus Regiella</taxon>
    </lineage>
</organism>
<evidence type="ECO:0000313" key="3">
    <source>
        <dbReference type="EMBL" id="EGY28711.1"/>
    </source>
</evidence>
<keyword evidence="4" id="KW-1185">Reference proteome</keyword>
<sequence>MFETQEKITDLEKNLRALKQPPEVIPNTVVLTQKAHCEQHGLYERRVRQFRLMSGFETHSTCPGCIQDNLEALRQAQKKNEKRRAEQQIIDLMRRLNLPPRFQSATLNHFEPVNHHAAHCLKVCQAYAHQWPERRQQGGGIVMCGKPGTGKTHLALGIAQHIIRTYQSSVLFTSALHLMRVFKSTWTQASQKTEAEVVQTYTSPDLLIIDEIGVQFGSDAEKMILFDLINSRYETMKPTFLLSNLPKDALPQFLGERVMDRMNEGEAAPWCLPGTVTGRKKAPLTL</sequence>
<accession>G2GZW9</accession>
<dbReference type="Proteomes" id="UP000004116">
    <property type="component" value="Unassembled WGS sequence"/>
</dbReference>
<dbReference type="SUPFAM" id="SSF52540">
    <property type="entry name" value="P-loop containing nucleoside triphosphate hydrolases"/>
    <property type="match status" value="1"/>
</dbReference>
<gene>
    <name evidence="3" type="ORF">Rin_00013490</name>
</gene>
<reference evidence="3 4" key="1">
    <citation type="journal article" date="2012" name="Genome Res.">
        <title>Genomic basis of endosymbiont-conferred protection against an insect parasitoid.</title>
        <authorList>
            <person name="Hansen A.K."/>
            <person name="Vorburger C."/>
            <person name="Moran N.A."/>
        </authorList>
    </citation>
    <scope>NUCLEOTIDE SEQUENCE [LARGE SCALE GENOMIC DNA]</scope>
    <source>
        <strain evidence="4">R5.15</strain>
    </source>
</reference>
<comment type="caution">
    <text evidence="3">The sequence shown here is derived from an EMBL/GenBank/DDBJ whole genome shotgun (WGS) entry which is preliminary data.</text>
</comment>
<dbReference type="GO" id="GO:0006260">
    <property type="term" value="P:DNA replication"/>
    <property type="evidence" value="ECO:0007669"/>
    <property type="project" value="TreeGrafter"/>
</dbReference>
<dbReference type="EMBL" id="AGCA01000328">
    <property type="protein sequence ID" value="EGY28711.1"/>
    <property type="molecule type" value="Genomic_DNA"/>
</dbReference>
<evidence type="ECO:0000256" key="1">
    <source>
        <dbReference type="SAM" id="Coils"/>
    </source>
</evidence>
<evidence type="ECO:0000259" key="2">
    <source>
        <dbReference type="SMART" id="SM00382"/>
    </source>
</evidence>
<feature type="coiled-coil region" evidence="1">
    <location>
        <begin position="66"/>
        <end position="95"/>
    </location>
</feature>
<protein>
    <submittedName>
        <fullName evidence="3">DNA replication protein</fullName>
    </submittedName>
</protein>
<dbReference type="RefSeq" id="WP_006707004.1">
    <property type="nucleotide sequence ID" value="NZ_AGCA01000328.1"/>
</dbReference>
<dbReference type="PANTHER" id="PTHR30050">
    <property type="entry name" value="CHROMOSOMAL REPLICATION INITIATOR PROTEIN DNAA"/>
    <property type="match status" value="1"/>
</dbReference>
<dbReference type="PATRIC" id="fig|1005043.3.peg.1231"/>
<dbReference type="SMART" id="SM00382">
    <property type="entry name" value="AAA"/>
    <property type="match status" value="1"/>
</dbReference>
<proteinExistence type="predicted"/>
<dbReference type="InterPro" id="IPR027417">
    <property type="entry name" value="P-loop_NTPase"/>
</dbReference>
<dbReference type="PANTHER" id="PTHR30050:SF4">
    <property type="entry name" value="ATP-BINDING PROTEIN RV3427C IN INSERTION SEQUENCE-RELATED"/>
    <property type="match status" value="1"/>
</dbReference>
<dbReference type="Gene3D" id="3.40.50.300">
    <property type="entry name" value="P-loop containing nucleotide triphosphate hydrolases"/>
    <property type="match status" value="1"/>
</dbReference>
<dbReference type="AlphaFoldDB" id="G2GZW9"/>